<evidence type="ECO:0000259" key="3">
    <source>
        <dbReference type="PROSITE" id="PS50110"/>
    </source>
</evidence>
<dbReference type="InterPro" id="IPR011006">
    <property type="entry name" value="CheY-like_superfamily"/>
</dbReference>
<proteinExistence type="predicted"/>
<dbReference type="CDD" id="cd00156">
    <property type="entry name" value="REC"/>
    <property type="match status" value="1"/>
</dbReference>
<name>A0A2P2EBW0_9PROT</name>
<evidence type="ECO:0000313" key="4">
    <source>
        <dbReference type="EMBL" id="GBF58539.1"/>
    </source>
</evidence>
<accession>A0A2P2EBW0</accession>
<keyword evidence="1 2" id="KW-0597">Phosphoprotein</keyword>
<organism evidence="4 5">
    <name type="scientific">Candidatus Phycosocius bacilliformis</name>
    <dbReference type="NCBI Taxonomy" id="1445552"/>
    <lineage>
        <taxon>Bacteria</taxon>
        <taxon>Pseudomonadati</taxon>
        <taxon>Pseudomonadota</taxon>
        <taxon>Alphaproteobacteria</taxon>
        <taxon>Caulobacterales</taxon>
        <taxon>Caulobacterales incertae sedis</taxon>
        <taxon>Candidatus Phycosocius</taxon>
    </lineage>
</organism>
<comment type="caution">
    <text evidence="2">Lacks conserved residue(s) required for the propagation of feature annotation.</text>
</comment>
<keyword evidence="5" id="KW-1185">Reference proteome</keyword>
<dbReference type="RefSeq" id="WP_272949233.1">
    <property type="nucleotide sequence ID" value="NZ_BFBR01000006.1"/>
</dbReference>
<gene>
    <name evidence="4" type="primary">saeR</name>
    <name evidence="4" type="ORF">PbB2_02225</name>
</gene>
<sequence length="267" mass="28509">MSNYTCLLIEDSMIQARVISQMILRTGWDALVALDLKSGLTILGKEPLNLVISDLALPDCQDGSTIAQIRRAAPNITIAAISAGGRDGQLGSALERAKGDGAEFLLQKPLTQERLQEVLTEVATRLETGSRLPHVLVIDSSRTVRKVCETGLKEHQFRVTTGASLEEALEHVDVLDLDAVVIQIDVDAQEGASYVTQMREAFPGVAIIALSDRGDGDIARRSWMKTLDAGADIALAKPFSPDDLVSSVRNGMAMAASAFLAAAKRGG</sequence>
<dbReference type="GO" id="GO:0006813">
    <property type="term" value="P:potassium ion transport"/>
    <property type="evidence" value="ECO:0007669"/>
    <property type="project" value="InterPro"/>
</dbReference>
<feature type="domain" description="Response regulatory" evidence="3">
    <location>
        <begin position="5"/>
        <end position="123"/>
    </location>
</feature>
<dbReference type="InterPro" id="IPR050595">
    <property type="entry name" value="Bact_response_regulator"/>
</dbReference>
<dbReference type="PROSITE" id="PS50110">
    <property type="entry name" value="RESPONSE_REGULATORY"/>
    <property type="match status" value="2"/>
</dbReference>
<dbReference type="GO" id="GO:0000160">
    <property type="term" value="P:phosphorelay signal transduction system"/>
    <property type="evidence" value="ECO:0007669"/>
    <property type="project" value="InterPro"/>
</dbReference>
<feature type="domain" description="Response regulatory" evidence="3">
    <location>
        <begin position="134"/>
        <end position="252"/>
    </location>
</feature>
<dbReference type="InterPro" id="IPR001789">
    <property type="entry name" value="Sig_transdc_resp-reg_receiver"/>
</dbReference>
<comment type="caution">
    <text evidence="4">The sequence shown here is derived from an EMBL/GenBank/DDBJ whole genome shotgun (WGS) entry which is preliminary data.</text>
</comment>
<evidence type="ECO:0000256" key="1">
    <source>
        <dbReference type="ARBA" id="ARBA00022553"/>
    </source>
</evidence>
<evidence type="ECO:0000256" key="2">
    <source>
        <dbReference type="PROSITE-ProRule" id="PRU00169"/>
    </source>
</evidence>
<dbReference type="Pfam" id="PF00072">
    <property type="entry name" value="Response_reg"/>
    <property type="match status" value="2"/>
</dbReference>
<reference evidence="4 5" key="1">
    <citation type="journal article" date="2018" name="Genome Announc.">
        <title>Draft Genome Sequence of "Candidatus Phycosocius bacilliformis," an Alphaproteobacterial Ectosymbiont of the Hydrocarbon-Producing Green Alga Botryococcus braunii.</title>
        <authorList>
            <person name="Tanabe Y."/>
            <person name="Yamaguchi H."/>
            <person name="Watanabe M.M."/>
        </authorList>
    </citation>
    <scope>NUCLEOTIDE SEQUENCE [LARGE SCALE GENOMIC DNA]</scope>
    <source>
        <strain evidence="4 5">BOTRYCO-2</strain>
    </source>
</reference>
<dbReference type="Gene3D" id="3.40.50.2300">
    <property type="match status" value="2"/>
</dbReference>
<dbReference type="SMART" id="SM00448">
    <property type="entry name" value="REC"/>
    <property type="match status" value="2"/>
</dbReference>
<dbReference type="PANTHER" id="PTHR44591:SF3">
    <property type="entry name" value="RESPONSE REGULATORY DOMAIN-CONTAINING PROTEIN"/>
    <property type="match status" value="1"/>
</dbReference>
<protein>
    <submittedName>
        <fullName evidence="4">Response regulator SaeR</fullName>
    </submittedName>
</protein>
<dbReference type="SUPFAM" id="SSF52172">
    <property type="entry name" value="CheY-like"/>
    <property type="match status" value="2"/>
</dbReference>
<dbReference type="Proteomes" id="UP000245086">
    <property type="component" value="Unassembled WGS sequence"/>
</dbReference>
<evidence type="ECO:0000313" key="5">
    <source>
        <dbReference type="Proteomes" id="UP000245086"/>
    </source>
</evidence>
<feature type="modified residue" description="4-aspartylphosphate" evidence="2">
    <location>
        <position position="54"/>
    </location>
</feature>
<dbReference type="AlphaFoldDB" id="A0A2P2EBW0"/>
<dbReference type="EMBL" id="BFBR01000006">
    <property type="protein sequence ID" value="GBF58539.1"/>
    <property type="molecule type" value="Genomic_DNA"/>
</dbReference>
<dbReference type="PANTHER" id="PTHR44591">
    <property type="entry name" value="STRESS RESPONSE REGULATOR PROTEIN 1"/>
    <property type="match status" value="1"/>
</dbReference>